<keyword evidence="6" id="KW-0808">Transferase</keyword>
<dbReference type="Gene3D" id="1.20.1270.130">
    <property type="entry name" value="Shigella T3SS effector IpaH domain"/>
    <property type="match status" value="1"/>
</dbReference>
<evidence type="ECO:0000256" key="5">
    <source>
        <dbReference type="ARBA" id="ARBA00023026"/>
    </source>
</evidence>
<dbReference type="PROSITE" id="PS51450">
    <property type="entry name" value="LRR"/>
    <property type="match status" value="1"/>
</dbReference>
<feature type="compositionally biased region" description="Low complexity" evidence="7">
    <location>
        <begin position="2046"/>
        <end position="2064"/>
    </location>
</feature>
<dbReference type="GO" id="GO:0061630">
    <property type="term" value="F:ubiquitin protein ligase activity"/>
    <property type="evidence" value="ECO:0007669"/>
    <property type="project" value="UniProtKB-EC"/>
</dbReference>
<dbReference type="InterPro" id="IPR029487">
    <property type="entry name" value="NEL_dom"/>
</dbReference>
<dbReference type="Gene3D" id="3.80.10.10">
    <property type="entry name" value="Ribonuclease Inhibitor"/>
    <property type="match status" value="3"/>
</dbReference>
<dbReference type="PANTHER" id="PTHR48051">
    <property type="match status" value="1"/>
</dbReference>
<dbReference type="InterPro" id="IPR046673">
    <property type="entry name" value="ToxA_N"/>
</dbReference>
<dbReference type="Pfam" id="PF14496">
    <property type="entry name" value="NEL"/>
    <property type="match status" value="1"/>
</dbReference>
<dbReference type="RefSeq" id="WP_033061642.1">
    <property type="nucleotide sequence ID" value="NZ_AZQQ01000108.1"/>
</dbReference>
<dbReference type="EC" id="2.3.2.27" evidence="2"/>
<dbReference type="GO" id="GO:0016567">
    <property type="term" value="P:protein ubiquitination"/>
    <property type="evidence" value="ECO:0007669"/>
    <property type="project" value="InterPro"/>
</dbReference>
<evidence type="ECO:0000256" key="1">
    <source>
        <dbReference type="ARBA" id="ARBA00000900"/>
    </source>
</evidence>
<keyword evidence="6" id="KW-0833">Ubl conjugation pathway</keyword>
<dbReference type="Proteomes" id="UP000026739">
    <property type="component" value="Unassembled WGS sequence"/>
</dbReference>
<dbReference type="GO" id="GO:0005737">
    <property type="term" value="C:cytoplasm"/>
    <property type="evidence" value="ECO:0007669"/>
    <property type="project" value="TreeGrafter"/>
</dbReference>
<name>A0A059KV69_9PSED</name>
<evidence type="ECO:0000256" key="3">
    <source>
        <dbReference type="ARBA" id="ARBA00022614"/>
    </source>
</evidence>
<dbReference type="PANTHER" id="PTHR48051:SF1">
    <property type="entry name" value="RAS SUPPRESSOR PROTEIN 1"/>
    <property type="match status" value="1"/>
</dbReference>
<evidence type="ECO:0000256" key="7">
    <source>
        <dbReference type="SAM" id="MobiDB-lite"/>
    </source>
</evidence>
<evidence type="ECO:0000313" key="9">
    <source>
        <dbReference type="EMBL" id="KDD65725.1"/>
    </source>
</evidence>
<feature type="domain" description="NEL" evidence="8">
    <location>
        <begin position="2073"/>
        <end position="2359"/>
    </location>
</feature>
<feature type="region of interest" description="Disordered" evidence="7">
    <location>
        <begin position="1456"/>
        <end position="1479"/>
    </location>
</feature>
<dbReference type="Pfam" id="PF20178">
    <property type="entry name" value="ToxA_N"/>
    <property type="match status" value="1"/>
</dbReference>
<sequence length="2359" mass="261540">MSGIPPAREKGLHNHFIKKKLHDRIRHLTPANIRALDRARTPGNLAENVMPDWFQNASSDLRQTVRDDQKRSRTSNETLAKTLAGLKGVTEFAQPLLEAALQKKFGLKVDVAQTWLYEPFAGSLITHQTLLQLALRNFEQDQAFDERDVIAERGIRAANLETQGGPYGWDYPQKGPSTRYRIKKLPIKPADFALLCRELDIGKQYQEHLTAMFDAADRAATVRTQTVDAWKDSLRVHAHIAHLKSLITPSAYRTLLAVLNGDKSPTLDGESVTCSQLHVLGSPVSELFVIGARRRKSKKVDFSWTHPGVNLFDVLGYRDSRIIVCIPGDPVAPVMEYASLKSFENDLSYRLRDVNYQRSFLRLIPHGDAGKFLGKTRNALQTLKWNPDFPYRKQTLLGHIDGIYENVYRDAPTLDISEEFFDTPLFGELYIRHQTRLKETAEQLAVPTAKVDHDAWYERLAHYAEWGLSILNVAAFFVPGLGEVMMAVMAVQLTTDIYHGVEAWSIGDTDQAWSYLKSVAVNVAFMAAVGAVASKAPKMLSTPIIDGLVKVKLPFGSEQLWRPGLRPYLSDRVLPAGLKPNTLGQYEVGGKTCIRLDGNVYEQTFDPTLNKWRLKHPTDSNAYSPVLEHNGEGAWRHRFERPLEWDRATLLRRLGPVTDGIDAATLEKIADISGVDDGVLRKIHTDNLRMPSALADTLRQFQIDRQLNEMIEQIRLGKPVPDSRYNDVLPQVINMPRWPQGRVIDVFDNASLSGASSRYGKASTLVKPSIRISREEVSAGKLPERVLATLDEEEIVRLLGGEGARVDAERESVFRQQLGDQLSANKTSLFDKLSQDSTATTREIQALQRIFPSLSTDAAQEVLANATAKERLHIKHAGRLPTSLLLKGRARARVTRLNKALAGLQLESMASSDSQRLALHSLEKLPGWSKNLRLEVRQGDCDGKLLDSIGSETAEHLKYLVKEGNQHHQANQFQAFDQQKNALNSVPKAGDNFFSSVMHALPDDVRTRLGMPNVAQGAKLQKTLATYAMGHRDQMMATLVPNAATPRFRPPVRLVDGRVGYPLSGRGAGATVNPSLVSRLRDVYPNFSDELAESMVIQLALDGMTETQIAHFLSMRGREYEALTAQLEQWVHSGGQNTVRHQVAQNIKSVWQQRGIYDGDASVSLDVGAADSLPELAGNFPHVSRLNMSVGGVLSQTPEAFVRQFPNARSLTLGIPDGADRVQLAERLKALPSIRELRMAGPLGPQFTEAAQSVIDAMPHLQRLDVIGMADELDVSRLTQLHSLSVNGTTEAWPKGALQLPQLRSLDLTRSSVKTLPPEWLSGHESLWPGMKLNWAGLGPEDFVRAYEYVHDNPAHLLDTGKMLDRYCQGTLQKALDTSDELSKIALGRMKAEGLAGRALLARVNALRQDGQALRQQLEAWQQRTTIANGRQVNIRERESVARRIRECWRDGLRKRYGGTQEAQSSQPQAGSSTVRPRPVMPRQIISSTLDLSGWALGDLPELPALSATNFAHVHTLKMSGVVVSSEDFSRFLSGFTDIRELDLSSNQLQDLPSALGNFAKLTDLELSRNHLTITLSVQRRLNRLSALESLDLRYNRLDSLDVSAMTRLKTLRVGHTAIKDWPEGALDLSGLGKLELNNSAITTIPEAALTGHDALWIDMTGCRLTVKARTDLLASTPSETPMGIPRTALQVGITVGEPEYFPVLVAQNPDLLLSLPVVPGNDLTRLTPQARLQRLDPDLPGAEAIQVIDELTLRHGGAGPLYEQLAKWDSQHQALTKVLNTWIETPPQRMGESSPPVWIAATARRQAADRIMACWRQNLRGAQAVENASGGYPLDLSESPLGNLPALPADFAHVGALNLNNVYLREEGLSDFLGAFTHVHTLALNANALYALPESVTSLNSLKRLSAVNNRFSNALQLQRQLAGLSHLESLNLAENWLESLDVSPLARLQALDLSGNRLILWPQGALQLPSLRALDLRDNMIESIPPVLMADEHRVLRAGTNLASNETLDDASLLMLRNEVQAGEQIVGWTPEEIDEALEQFNRSSDGGSSSDSVSDDSIASDVDVDMDEVTGTDARERWIAPSAADSEELTQIWNNFEQAHNSKFFFNLLTKMEGTNDFLTGRADLVRRVHTVLRVAHSDAGLRDTIFEMARSGATCVDGQILLFSDIEVKAFEFETAKSVSPGQQGSVLFRLGRSLFRLGEVEKIANRDIVQRQAQRRSTDPAEVRLAYRIGLAERLELPGQPRGMRYSGNVSSAMLDAAHAEVIAAEESSAFIDDLVGHKYWSDYLKGKYPERFVQVREGFAGREDEVDEAYPNYGEGAPEQYKTAMRAIEADLLFEQGKLVRELSEKERTLVGL</sequence>
<proteinExistence type="inferred from homology"/>
<feature type="active site" description="Glycyl thioester intermediate" evidence="6">
    <location>
        <position position="2159"/>
    </location>
</feature>
<evidence type="ECO:0000256" key="2">
    <source>
        <dbReference type="ARBA" id="ARBA00012483"/>
    </source>
</evidence>
<dbReference type="Pfam" id="PF00560">
    <property type="entry name" value="LRR_1"/>
    <property type="match status" value="1"/>
</dbReference>
<dbReference type="InterPro" id="IPR032675">
    <property type="entry name" value="LRR_dom_sf"/>
</dbReference>
<dbReference type="SUPFAM" id="SSF52058">
    <property type="entry name" value="L domain-like"/>
    <property type="match status" value="2"/>
</dbReference>
<comment type="caution">
    <text evidence="9">The sequence shown here is derived from an EMBL/GenBank/DDBJ whole genome shotgun (WGS) entry which is preliminary data.</text>
</comment>
<dbReference type="Gene3D" id="1.20.58.360">
    <property type="entry name" value="Shigella T3SS effector IpaH defines"/>
    <property type="match status" value="1"/>
</dbReference>
<protein>
    <recommendedName>
        <fullName evidence="2">RING-type E3 ubiquitin transferase</fullName>
        <ecNumber evidence="2">2.3.2.27</ecNumber>
    </recommendedName>
</protein>
<evidence type="ECO:0000313" key="10">
    <source>
        <dbReference type="Proteomes" id="UP000026739"/>
    </source>
</evidence>
<dbReference type="GO" id="GO:0005576">
    <property type="term" value="C:extracellular region"/>
    <property type="evidence" value="ECO:0007669"/>
    <property type="project" value="UniProtKB-UniRule"/>
</dbReference>
<comment type="PTM">
    <text evidence="6">Ubiquitinated in the presence of host E1 ubiquitin-activating enzyme, E2 ubiquitin-conjugating enzyme and ubiquitin.</text>
</comment>
<feature type="compositionally biased region" description="Polar residues" evidence="7">
    <location>
        <begin position="1461"/>
        <end position="1475"/>
    </location>
</feature>
<dbReference type="SMART" id="SM00369">
    <property type="entry name" value="LRR_TYP"/>
    <property type="match status" value="8"/>
</dbReference>
<keyword evidence="4" id="KW-0677">Repeat</keyword>
<feature type="region of interest" description="Disordered" evidence="7">
    <location>
        <begin position="2044"/>
        <end position="2067"/>
    </location>
</feature>
<dbReference type="eggNOG" id="COG4886">
    <property type="taxonomic scope" value="Bacteria"/>
</dbReference>
<accession>A0A059KV69</accession>
<keyword evidence="6" id="KW-0964">Secreted</keyword>
<dbReference type="InterPro" id="IPR003591">
    <property type="entry name" value="Leu-rich_rpt_typical-subtyp"/>
</dbReference>
<dbReference type="PROSITE" id="PS52053">
    <property type="entry name" value="NEL"/>
    <property type="match status" value="1"/>
</dbReference>
<comment type="similarity">
    <text evidence="6">Belongs to the LRR-containing bacterial E3 ligase family.</text>
</comment>
<keyword evidence="6" id="KW-1035">Host cytoplasm</keyword>
<evidence type="ECO:0000259" key="8">
    <source>
        <dbReference type="PROSITE" id="PS52053"/>
    </source>
</evidence>
<gene>
    <name evidence="9" type="ORF">V466_28415</name>
</gene>
<dbReference type="InterPro" id="IPR001611">
    <property type="entry name" value="Leu-rich_rpt"/>
</dbReference>
<comment type="catalytic activity">
    <reaction evidence="1">
        <text>S-ubiquitinyl-[E2 ubiquitin-conjugating enzyme]-L-cysteine + [acceptor protein]-L-lysine = [E2 ubiquitin-conjugating enzyme]-L-cysteine + N(6)-ubiquitinyl-[acceptor protein]-L-lysine.</text>
        <dbReference type="EC" id="2.3.2.27"/>
    </reaction>
</comment>
<reference evidence="9 10" key="1">
    <citation type="submission" date="2013-12" db="EMBL/GenBank/DDBJ databases">
        <authorList>
            <person name="Formusa P.A."/>
            <person name="Habash M."/>
            <person name="Lee H."/>
            <person name="Trevors J.T."/>
        </authorList>
    </citation>
    <scope>NUCLEOTIDE SEQUENCE [LARGE SCALE GENOMIC DNA]</scope>
    <source>
        <strain evidence="9 10">PD30</strain>
    </source>
</reference>
<keyword evidence="5" id="KW-0843">Virulence</keyword>
<keyword evidence="6" id="KW-0832">Ubl conjugation</keyword>
<dbReference type="EMBL" id="AZQQ01000108">
    <property type="protein sequence ID" value="KDD65725.1"/>
    <property type="molecule type" value="Genomic_DNA"/>
</dbReference>
<keyword evidence="3" id="KW-0433">Leucine-rich repeat</keyword>
<evidence type="ECO:0000256" key="6">
    <source>
        <dbReference type="PROSITE-ProRule" id="PRU01398"/>
    </source>
</evidence>
<organism evidence="9 10">
    <name type="scientific">Pseudomonas mandelii PD30</name>
    <dbReference type="NCBI Taxonomy" id="1419583"/>
    <lineage>
        <taxon>Bacteria</taxon>
        <taxon>Pseudomonadati</taxon>
        <taxon>Pseudomonadota</taxon>
        <taxon>Gammaproteobacteria</taxon>
        <taxon>Pseudomonadales</taxon>
        <taxon>Pseudomonadaceae</taxon>
        <taxon>Pseudomonas</taxon>
    </lineage>
</organism>
<dbReference type="InterPro" id="IPR050216">
    <property type="entry name" value="LRR_domain-containing"/>
</dbReference>
<evidence type="ECO:0000256" key="4">
    <source>
        <dbReference type="ARBA" id="ARBA00022737"/>
    </source>
</evidence>